<dbReference type="InterPro" id="IPR041618">
    <property type="entry name" value="PKS_DE"/>
</dbReference>
<keyword evidence="6" id="KW-0511">Multifunctional enzyme</keyword>
<evidence type="ECO:0000256" key="1">
    <source>
        <dbReference type="ARBA" id="ARBA00001957"/>
    </source>
</evidence>
<dbReference type="SMART" id="SM00823">
    <property type="entry name" value="PKS_PP"/>
    <property type="match status" value="1"/>
</dbReference>
<feature type="domain" description="Carrier" evidence="8">
    <location>
        <begin position="1456"/>
        <end position="1530"/>
    </location>
</feature>
<dbReference type="GO" id="GO:0004315">
    <property type="term" value="F:3-oxoacyl-[acyl-carrier-protein] synthase activity"/>
    <property type="evidence" value="ECO:0007669"/>
    <property type="project" value="InterPro"/>
</dbReference>
<dbReference type="SMART" id="SM00822">
    <property type="entry name" value="PKS_KR"/>
    <property type="match status" value="1"/>
</dbReference>
<dbReference type="CDD" id="cd08952">
    <property type="entry name" value="KR_1_SDR_x"/>
    <property type="match status" value="1"/>
</dbReference>
<dbReference type="InterPro" id="IPR020841">
    <property type="entry name" value="PKS_Beta-ketoAc_synthase_dom"/>
</dbReference>
<gene>
    <name evidence="10" type="ORF">GA0074692_2153</name>
</gene>
<dbReference type="FunFam" id="3.40.47.10:FF:000019">
    <property type="entry name" value="Polyketide synthase type I"/>
    <property type="match status" value="1"/>
</dbReference>
<evidence type="ECO:0000256" key="6">
    <source>
        <dbReference type="ARBA" id="ARBA00023268"/>
    </source>
</evidence>
<dbReference type="InterPro" id="IPR009081">
    <property type="entry name" value="PP-bd_ACP"/>
</dbReference>
<accession>A0A1C6SAE6</accession>
<dbReference type="SUPFAM" id="SSF55048">
    <property type="entry name" value="Probable ACP-binding domain of malonyl-CoA ACP transacylase"/>
    <property type="match status" value="1"/>
</dbReference>
<dbReference type="EMBL" id="FMHW01000002">
    <property type="protein sequence ID" value="SCL26433.1"/>
    <property type="molecule type" value="Genomic_DNA"/>
</dbReference>
<dbReference type="InterPro" id="IPR013968">
    <property type="entry name" value="PKS_KR"/>
</dbReference>
<dbReference type="InterPro" id="IPR001227">
    <property type="entry name" value="Ac_transferase_dom_sf"/>
</dbReference>
<evidence type="ECO:0000259" key="9">
    <source>
        <dbReference type="PROSITE" id="PS52004"/>
    </source>
</evidence>
<dbReference type="Pfam" id="PF18369">
    <property type="entry name" value="PKS_DE"/>
    <property type="match status" value="1"/>
</dbReference>
<dbReference type="Gene3D" id="1.10.1200.10">
    <property type="entry name" value="ACP-like"/>
    <property type="match status" value="1"/>
</dbReference>
<dbReference type="PROSITE" id="PS00012">
    <property type="entry name" value="PHOSPHOPANTETHEINE"/>
    <property type="match status" value="1"/>
</dbReference>
<dbReference type="GO" id="GO:0006633">
    <property type="term" value="P:fatty acid biosynthetic process"/>
    <property type="evidence" value="ECO:0007669"/>
    <property type="project" value="InterPro"/>
</dbReference>
<dbReference type="PROSITE" id="PS50075">
    <property type="entry name" value="CARRIER"/>
    <property type="match status" value="1"/>
</dbReference>
<dbReference type="InterPro" id="IPR016035">
    <property type="entry name" value="Acyl_Trfase/lysoPLipase"/>
</dbReference>
<dbReference type="InterPro" id="IPR036736">
    <property type="entry name" value="ACP-like_sf"/>
</dbReference>
<organism evidence="10 11">
    <name type="scientific">Micromonospora pallida</name>
    <dbReference type="NCBI Taxonomy" id="145854"/>
    <lineage>
        <taxon>Bacteria</taxon>
        <taxon>Bacillati</taxon>
        <taxon>Actinomycetota</taxon>
        <taxon>Actinomycetes</taxon>
        <taxon>Micromonosporales</taxon>
        <taxon>Micromonosporaceae</taxon>
        <taxon>Micromonospora</taxon>
    </lineage>
</organism>
<proteinExistence type="predicted"/>
<dbReference type="PANTHER" id="PTHR43775:SF51">
    <property type="entry name" value="INACTIVE PHENOLPHTHIOCEROL SYNTHESIS POLYKETIDE SYNTHASE TYPE I PKS1-RELATED"/>
    <property type="match status" value="1"/>
</dbReference>
<keyword evidence="5" id="KW-0045">Antibiotic biosynthesis</keyword>
<evidence type="ECO:0000256" key="5">
    <source>
        <dbReference type="ARBA" id="ARBA00023194"/>
    </source>
</evidence>
<keyword evidence="2" id="KW-0596">Phosphopantetheine</keyword>
<dbReference type="InterPro" id="IPR016036">
    <property type="entry name" value="Malonyl_transacylase_ACP-bd"/>
</dbReference>
<dbReference type="Pfam" id="PF08659">
    <property type="entry name" value="KR"/>
    <property type="match status" value="1"/>
</dbReference>
<dbReference type="InterPro" id="IPR020806">
    <property type="entry name" value="PKS_PP-bd"/>
</dbReference>
<dbReference type="GO" id="GO:0004312">
    <property type="term" value="F:fatty acid synthase activity"/>
    <property type="evidence" value="ECO:0007669"/>
    <property type="project" value="TreeGrafter"/>
</dbReference>
<dbReference type="Gene3D" id="3.30.70.3290">
    <property type="match status" value="1"/>
</dbReference>
<dbReference type="InterPro" id="IPR015083">
    <property type="entry name" value="NorB/c/GfsB-D-like_docking"/>
</dbReference>
<dbReference type="Pfam" id="PF02801">
    <property type="entry name" value="Ketoacyl-synt_C"/>
    <property type="match status" value="1"/>
</dbReference>
<dbReference type="Pfam" id="PF08990">
    <property type="entry name" value="Docking"/>
    <property type="match status" value="1"/>
</dbReference>
<dbReference type="GO" id="GO:0033068">
    <property type="term" value="P:macrolide biosynthetic process"/>
    <property type="evidence" value="ECO:0007669"/>
    <property type="project" value="UniProtKB-ARBA"/>
</dbReference>
<evidence type="ECO:0000259" key="8">
    <source>
        <dbReference type="PROSITE" id="PS50075"/>
    </source>
</evidence>
<dbReference type="GO" id="GO:0031177">
    <property type="term" value="F:phosphopantetheine binding"/>
    <property type="evidence" value="ECO:0007669"/>
    <property type="project" value="InterPro"/>
</dbReference>
<dbReference type="Proteomes" id="UP000198959">
    <property type="component" value="Unassembled WGS sequence"/>
</dbReference>
<keyword evidence="4 10" id="KW-0808">Transferase</keyword>
<dbReference type="Pfam" id="PF00109">
    <property type="entry name" value="ketoacyl-synt"/>
    <property type="match status" value="1"/>
</dbReference>
<protein>
    <submittedName>
        <fullName evidence="10">Acyl transferase domain-containing protein</fullName>
    </submittedName>
</protein>
<dbReference type="CDD" id="cd00833">
    <property type="entry name" value="PKS"/>
    <property type="match status" value="1"/>
</dbReference>
<dbReference type="Pfam" id="PF00698">
    <property type="entry name" value="Acyl_transf_1"/>
    <property type="match status" value="1"/>
</dbReference>
<evidence type="ECO:0000256" key="7">
    <source>
        <dbReference type="ARBA" id="ARBA00023315"/>
    </source>
</evidence>
<dbReference type="PROSITE" id="PS52004">
    <property type="entry name" value="KS3_2"/>
    <property type="match status" value="1"/>
</dbReference>
<dbReference type="InterPro" id="IPR018201">
    <property type="entry name" value="Ketoacyl_synth_AS"/>
</dbReference>
<dbReference type="FunFam" id="3.40.366.10:FF:000002">
    <property type="entry name" value="Probable polyketide synthase 2"/>
    <property type="match status" value="1"/>
</dbReference>
<dbReference type="InterPro" id="IPR057326">
    <property type="entry name" value="KR_dom"/>
</dbReference>
<dbReference type="SUPFAM" id="SSF47336">
    <property type="entry name" value="ACP-like"/>
    <property type="match status" value="1"/>
</dbReference>
<dbReference type="Gene3D" id="3.40.47.10">
    <property type="match status" value="1"/>
</dbReference>
<dbReference type="InterPro" id="IPR032821">
    <property type="entry name" value="PKS_assoc"/>
</dbReference>
<dbReference type="Pfam" id="PF00550">
    <property type="entry name" value="PP-binding"/>
    <property type="match status" value="1"/>
</dbReference>
<evidence type="ECO:0000256" key="2">
    <source>
        <dbReference type="ARBA" id="ARBA00022450"/>
    </source>
</evidence>
<dbReference type="STRING" id="145854.GA0074692_2153"/>
<comment type="cofactor">
    <cofactor evidence="1">
        <name>pantetheine 4'-phosphate</name>
        <dbReference type="ChEBI" id="CHEBI:47942"/>
    </cofactor>
</comment>
<dbReference type="NCBIfam" id="NF045894">
    <property type="entry name" value="PKS_plus_SDR"/>
    <property type="match status" value="1"/>
</dbReference>
<keyword evidence="3" id="KW-0597">Phosphoprotein</keyword>
<dbReference type="Gene3D" id="3.40.366.10">
    <property type="entry name" value="Malonyl-Coenzyme A Acyl Carrier Protein, domain 2"/>
    <property type="match status" value="1"/>
</dbReference>
<evidence type="ECO:0000256" key="3">
    <source>
        <dbReference type="ARBA" id="ARBA00022553"/>
    </source>
</evidence>
<dbReference type="SUPFAM" id="SSF51735">
    <property type="entry name" value="NAD(P)-binding Rossmann-fold domains"/>
    <property type="match status" value="2"/>
</dbReference>
<dbReference type="PANTHER" id="PTHR43775">
    <property type="entry name" value="FATTY ACID SYNTHASE"/>
    <property type="match status" value="1"/>
</dbReference>
<dbReference type="SUPFAM" id="SSF52151">
    <property type="entry name" value="FabD/lysophospholipase-like"/>
    <property type="match status" value="1"/>
</dbReference>
<dbReference type="InterPro" id="IPR014031">
    <property type="entry name" value="Ketoacyl_synth_C"/>
</dbReference>
<dbReference type="InterPro" id="IPR016039">
    <property type="entry name" value="Thiolase-like"/>
</dbReference>
<dbReference type="PROSITE" id="PS00606">
    <property type="entry name" value="KS3_1"/>
    <property type="match status" value="1"/>
</dbReference>
<dbReference type="InterPro" id="IPR014030">
    <property type="entry name" value="Ketoacyl_synth_N"/>
</dbReference>
<dbReference type="InterPro" id="IPR014043">
    <property type="entry name" value="Acyl_transferase_dom"/>
</dbReference>
<feature type="domain" description="Ketosynthase family 3 (KS3)" evidence="9">
    <location>
        <begin position="34"/>
        <end position="459"/>
    </location>
</feature>
<dbReference type="SMART" id="SM01294">
    <property type="entry name" value="PKS_PP_betabranch"/>
    <property type="match status" value="1"/>
</dbReference>
<reference evidence="11" key="1">
    <citation type="submission" date="2016-06" db="EMBL/GenBank/DDBJ databases">
        <authorList>
            <person name="Varghese N."/>
            <person name="Submissions Spin"/>
        </authorList>
    </citation>
    <scope>NUCLEOTIDE SEQUENCE [LARGE SCALE GENOMIC DNA]</scope>
    <source>
        <strain evidence="11">DSM 43817</strain>
    </source>
</reference>
<sequence>MSNEDEKYVEYLKRTTSELRRTRRRLRELEARDAEPIAIVAMSCRYPGGVDSPEALWRLVHEGGDGIGPFPADRGWDLDRLFHPDPDNPGTSYVREGGFVYDAAAFDADLFGISPREAVAMDPQQRLLLETSWEAFERAGVPLPAVRGSRTGVFVGAASHGYDGIMAQAENGEGHLLTGNATSVISGRVAYTLGLEGPAVTVDTACSSSLVAIHLAAQALRNGDCELALAGGVTVMPTPAVFVGFSRQRGLAVDGRCKAFAAAADGTSWSEGIGMLLLARLSDAQRHGYPVLAVVRGSAVNQDGASNGLSAPHGPSQVRVIRQALANARLTPDQVDVVEAHGTGTTLGDPIEAQALLATYGQERGDAAPLLLGSVKSNIGHTQAAAGVAGVIKMVQAIRHGVVPPTLHVDAPSPHIDWDAGAVELVTQATPWPAADRPRRAAVSSFGVSGTNAHTVIEQAPTPEADEPEAGPTAVRPVAPVLLSARSQAALAAQAGRWAAWLDVDADLTPLDVGFASATSRAVLDRRAVVTASGRDDLLAGLRALAAGAPAGNVFAGPGTPRNQLAVLFSGQGAQRVGMGRELYATFPVFAAALDEACAHLDRALPQPLKTVLFAKAGTPGADLLDQTVFTQAGLFAVEVALFRLIESFGIVPDVVGGHSVGEIVAAHVAGVLSLEHACALVAVRGRLMQALPTGGGMLAVNATEADVRSTLDGRTDRVDVAAVNGPTSVVVSGDTATLDEIERLWRDRGVRTRRLAVSHAFHSPLMEPMLAKFRAVAQKLTFTAPMLPVVSNLTGALADADEIRTPEYWVRHVRGAVRYADGVTALRAAGVDTFLEIGPQSVLTAMTADTLPGDDGVLAVAAQRRDRPEAAALLAALGELHVHGVPVTWGPWFADTGARRVDLPTYAFQHQRYWPEAGVVAAQAAPADDTEGGFWAAVERGDLTGVASHLAVQDDPAAVEALAPAVPVLSSWRRARLRDVTLDGWSYRIDWEPVRPAPVAALTGRWLVVTTDTGTADLAAVLTGAGARVDTLEVPAGTRRDDLAEALRQYGEQGWTGVLCALPERDEPLPDALAVPAGTALLLTLAQALADTGQSGRLWCLTRGAVSVGGGESIADPSSAVAWGLGRVVALEQPDRWGGLVDLPARADRNTGEALLAVLADAGHDQVAIRSHGVFGRRLVPAVSSVGSGWRPSGTVLVTGGTGALGRRVARWLLANGAAEVVLVSRRGPDAPGAAELVDELNGQGIVRLVACDVADADSVTALVAGLPALTAVVHTAGVVDDGVLDGLDHARMQVVLDGKVRAARVLHDATAGRDLDAFVLFSSLAGVVGSAGQGNYAAANAYLDAFAAWRRGQGLPATALAWGAWAEDGMATATAALTARLTRGGITPMPADQAVTALGRLVNAAEPAVVVADVDWGRLAASWGRPTPLIAALPGVPAVSATPVRATVVGRSLPQLADLVRTQAAVVLGYPAGQPLPDRTFRDLGFDSLTAVELRNRLTAETGMPLPATLVFDHPTVAELAVHLHGLTVGQTTGEVVAAGSGLHREPIAIVAMSCRFPGGCPRRNSCGTWSSTAPTR</sequence>
<dbReference type="RefSeq" id="WP_281198832.1">
    <property type="nucleotide sequence ID" value="NZ_FMHW01000002.1"/>
</dbReference>
<dbReference type="Pfam" id="PF16197">
    <property type="entry name" value="KAsynt_C_assoc"/>
    <property type="match status" value="1"/>
</dbReference>
<keyword evidence="11" id="KW-1185">Reference proteome</keyword>
<evidence type="ECO:0000256" key="4">
    <source>
        <dbReference type="ARBA" id="ARBA00022679"/>
    </source>
</evidence>
<dbReference type="SMART" id="SM00825">
    <property type="entry name" value="PKS_KS"/>
    <property type="match status" value="1"/>
</dbReference>
<dbReference type="InterPro" id="IPR006162">
    <property type="entry name" value="Ppantetheine_attach_site"/>
</dbReference>
<evidence type="ECO:0000313" key="11">
    <source>
        <dbReference type="Proteomes" id="UP000198959"/>
    </source>
</evidence>
<dbReference type="SMART" id="SM00827">
    <property type="entry name" value="PKS_AT"/>
    <property type="match status" value="1"/>
</dbReference>
<evidence type="ECO:0000313" key="10">
    <source>
        <dbReference type="EMBL" id="SCL26433.1"/>
    </source>
</evidence>
<dbReference type="Gene3D" id="3.40.50.720">
    <property type="entry name" value="NAD(P)-binding Rossmann-like Domain"/>
    <property type="match status" value="1"/>
</dbReference>
<dbReference type="SUPFAM" id="SSF53901">
    <property type="entry name" value="Thiolase-like"/>
    <property type="match status" value="1"/>
</dbReference>
<keyword evidence="7" id="KW-0012">Acyltransferase</keyword>
<name>A0A1C6SAE6_9ACTN</name>
<dbReference type="InterPro" id="IPR036291">
    <property type="entry name" value="NAD(P)-bd_dom_sf"/>
</dbReference>
<dbReference type="InterPro" id="IPR050091">
    <property type="entry name" value="PKS_NRPS_Biosynth_Enz"/>
</dbReference>